<evidence type="ECO:0000313" key="4">
    <source>
        <dbReference type="Proteomes" id="UP000274922"/>
    </source>
</evidence>
<evidence type="ECO:0008006" key="5">
    <source>
        <dbReference type="Google" id="ProtNLM"/>
    </source>
</evidence>
<keyword evidence="2" id="KW-0732">Signal</keyword>
<evidence type="ECO:0000313" key="3">
    <source>
        <dbReference type="EMBL" id="RKO99286.1"/>
    </source>
</evidence>
<evidence type="ECO:0000256" key="2">
    <source>
        <dbReference type="SAM" id="SignalP"/>
    </source>
</evidence>
<gene>
    <name evidence="3" type="ORF">CXG81DRAFT_20611</name>
</gene>
<accession>A0A4P9X2X3</accession>
<feature type="compositionally biased region" description="Polar residues" evidence="1">
    <location>
        <begin position="382"/>
        <end position="392"/>
    </location>
</feature>
<reference evidence="4" key="1">
    <citation type="journal article" date="2018" name="Nat. Microbiol.">
        <title>Leveraging single-cell genomics to expand the fungal tree of life.</title>
        <authorList>
            <person name="Ahrendt S.R."/>
            <person name="Quandt C.A."/>
            <person name="Ciobanu D."/>
            <person name="Clum A."/>
            <person name="Salamov A."/>
            <person name="Andreopoulos B."/>
            <person name="Cheng J.F."/>
            <person name="Woyke T."/>
            <person name="Pelin A."/>
            <person name="Henrissat B."/>
            <person name="Reynolds N.K."/>
            <person name="Benny G.L."/>
            <person name="Smith M.E."/>
            <person name="James T.Y."/>
            <person name="Grigoriev I.V."/>
        </authorList>
    </citation>
    <scope>NUCLEOTIDE SEQUENCE [LARGE SCALE GENOMIC DNA]</scope>
    <source>
        <strain evidence="4">ATCC 52028</strain>
    </source>
</reference>
<dbReference type="EMBL" id="ML014300">
    <property type="protein sequence ID" value="RKO99286.1"/>
    <property type="molecule type" value="Genomic_DNA"/>
</dbReference>
<feature type="compositionally biased region" description="Basic and acidic residues" evidence="1">
    <location>
        <begin position="317"/>
        <end position="336"/>
    </location>
</feature>
<feature type="compositionally biased region" description="Polar residues" evidence="1">
    <location>
        <begin position="207"/>
        <end position="216"/>
    </location>
</feature>
<keyword evidence="4" id="KW-1185">Reference proteome</keyword>
<protein>
    <recommendedName>
        <fullName evidence="5">BRO1 domain-containing protein</fullName>
    </recommendedName>
</protein>
<evidence type="ECO:0000256" key="1">
    <source>
        <dbReference type="SAM" id="MobiDB-lite"/>
    </source>
</evidence>
<feature type="region of interest" description="Disordered" evidence="1">
    <location>
        <begin position="202"/>
        <end position="250"/>
    </location>
</feature>
<dbReference type="Proteomes" id="UP000274922">
    <property type="component" value="Unassembled WGS sequence"/>
</dbReference>
<dbReference type="AlphaFoldDB" id="A0A4P9X2X3"/>
<organism evidence="3 4">
    <name type="scientific">Caulochytrium protostelioides</name>
    <dbReference type="NCBI Taxonomy" id="1555241"/>
    <lineage>
        <taxon>Eukaryota</taxon>
        <taxon>Fungi</taxon>
        <taxon>Fungi incertae sedis</taxon>
        <taxon>Chytridiomycota</taxon>
        <taxon>Chytridiomycota incertae sedis</taxon>
        <taxon>Chytridiomycetes</taxon>
        <taxon>Caulochytriales</taxon>
        <taxon>Caulochytriaceae</taxon>
        <taxon>Caulochytrium</taxon>
    </lineage>
</organism>
<feature type="region of interest" description="Disordered" evidence="1">
    <location>
        <begin position="307"/>
        <end position="429"/>
    </location>
</feature>
<sequence length="841" mass="92057">MQLPIRGSLGLLPILLQAFLKCPVVAALPTNNRQEHDFGANYGAAPATMWPDDASQPSWTSNIGMTASSAEEQSFEANGNLFNPSQSWFPLTDLSTSESSVIDSGTGMGQPFSTNYDAGIAGPYNGWHAPLSHGYDLRPGILPGHQGQPLTSYVGPPPQMSYATEIGDFGMPNHKTTLAGDQAGLFNYHDDFTPPDPHPSLWGPGMVSSQSATSGEYSERQPIPQYDSGDPFHPMSQNVPSGFPPPSEQYAPVPPPIPSASDGNTWLVSMEGQPLPLQDVSQLSAAGVDNVKASAAQLPFPVMEQPFPWTAAPVGQHDPERERDQDATGSELERSGHGRQYQSTGPTKNDLRAHFPLRAGSEFDRDSQADDPVPSAGHTPGPNDSTPFSNSPHLKAPPPPGMLDVTLPLSHPNQPGITAPSTSSPSTEIPTTVARVSRNLWRFKAPPLNLGTSGYSSKIAAVTRRLLATPMSYSQFVNDIYLPLKIEPNDQIRSSVIPPVVAFNAALILFCSSPDSKFSALFQESKKKASTVDHKSSYFPRIKKYAEKLTSLFIAQKALCFYDFKMQIAILDEAVVWLYLEHMGNRPGPEPPQAPATKGDMRQSRSRASQILHYQQAIAWKQDLQKLAEAYKQHLDSLDPTVDTLEYIRRLAYALAASASELTNEILAALDQFGKPNYEKNLGYEEQIVKAAITSMKRRHNMIYKRPPSQLSKELRHDGRHPLRAFSDMPLPNNFHTMLLQERQASFDQFDESVTEFNKLVSMKEYSAVNFPLKTIEDPSSAADDPLLFDTSRLFSAHSLPEAHLSPLGVSGHQAEIPAPNSPEILHPLLSRSPLDVVRPP</sequence>
<proteinExistence type="predicted"/>
<feature type="signal peptide" evidence="2">
    <location>
        <begin position="1"/>
        <end position="27"/>
    </location>
</feature>
<feature type="compositionally biased region" description="Low complexity" evidence="1">
    <location>
        <begin position="415"/>
        <end position="429"/>
    </location>
</feature>
<name>A0A4P9X2X3_9FUNG</name>
<feature type="chain" id="PRO_5020279860" description="BRO1 domain-containing protein" evidence="2">
    <location>
        <begin position="28"/>
        <end position="841"/>
    </location>
</feature>